<feature type="domain" description="Aminoglycoside phosphotransferase" evidence="2">
    <location>
        <begin position="42"/>
        <end position="279"/>
    </location>
</feature>
<gene>
    <name evidence="3" type="ORF">OHU17_00045</name>
</gene>
<dbReference type="EMBL" id="CP108057">
    <property type="protein sequence ID" value="WUO44335.1"/>
    <property type="molecule type" value="Genomic_DNA"/>
</dbReference>
<dbReference type="Pfam" id="PF01636">
    <property type="entry name" value="APH"/>
    <property type="match status" value="1"/>
</dbReference>
<reference evidence="3" key="1">
    <citation type="submission" date="2022-10" db="EMBL/GenBank/DDBJ databases">
        <title>The complete genomes of actinobacterial strains from the NBC collection.</title>
        <authorList>
            <person name="Joergensen T.S."/>
            <person name="Alvarez Arevalo M."/>
            <person name="Sterndorff E.B."/>
            <person name="Faurdal D."/>
            <person name="Vuksanovic O."/>
            <person name="Mourched A.-S."/>
            <person name="Charusanti P."/>
            <person name="Shaw S."/>
            <person name="Blin K."/>
            <person name="Weber T."/>
        </authorList>
    </citation>
    <scope>NUCLEOTIDE SEQUENCE</scope>
    <source>
        <strain evidence="3">NBC_00283</strain>
    </source>
</reference>
<keyword evidence="4" id="KW-1185">Reference proteome</keyword>
<dbReference type="Gene3D" id="3.90.1200.10">
    <property type="match status" value="1"/>
</dbReference>
<dbReference type="PANTHER" id="PTHR21064">
    <property type="entry name" value="AMINOGLYCOSIDE PHOSPHOTRANSFERASE DOMAIN-CONTAINING PROTEIN-RELATED"/>
    <property type="match status" value="1"/>
</dbReference>
<dbReference type="InterPro" id="IPR002575">
    <property type="entry name" value="Aminoglycoside_PTrfase"/>
</dbReference>
<evidence type="ECO:0000259" key="2">
    <source>
        <dbReference type="Pfam" id="PF01636"/>
    </source>
</evidence>
<name>A0ABZ1RC77_9ACTN</name>
<comment type="similarity">
    <text evidence="1">Belongs to the pseudomonas-type ThrB family.</text>
</comment>
<organism evidence="3 4">
    <name type="scientific">Streptomyces goshikiensis</name>
    <dbReference type="NCBI Taxonomy" id="1942"/>
    <lineage>
        <taxon>Bacteria</taxon>
        <taxon>Bacillati</taxon>
        <taxon>Actinomycetota</taxon>
        <taxon>Actinomycetes</taxon>
        <taxon>Kitasatosporales</taxon>
        <taxon>Streptomycetaceae</taxon>
        <taxon>Streptomyces</taxon>
    </lineage>
</organism>
<dbReference type="SUPFAM" id="SSF56112">
    <property type="entry name" value="Protein kinase-like (PK-like)"/>
    <property type="match status" value="1"/>
</dbReference>
<dbReference type="InterPro" id="IPR011009">
    <property type="entry name" value="Kinase-like_dom_sf"/>
</dbReference>
<dbReference type="InterPro" id="IPR050249">
    <property type="entry name" value="Pseudomonas-type_ThrB"/>
</dbReference>
<accession>A0ABZ1RC77</accession>
<dbReference type="PANTHER" id="PTHR21064:SF6">
    <property type="entry name" value="AMINOGLYCOSIDE PHOSPHOTRANSFERASE DOMAIN-CONTAINING PROTEIN"/>
    <property type="match status" value="1"/>
</dbReference>
<evidence type="ECO:0000256" key="1">
    <source>
        <dbReference type="ARBA" id="ARBA00038240"/>
    </source>
</evidence>
<proteinExistence type="inferred from homology"/>
<dbReference type="Proteomes" id="UP001432075">
    <property type="component" value="Chromosome"/>
</dbReference>
<protein>
    <submittedName>
        <fullName evidence="3">Phosphotransferase</fullName>
    </submittedName>
</protein>
<evidence type="ECO:0000313" key="3">
    <source>
        <dbReference type="EMBL" id="WUO44335.1"/>
    </source>
</evidence>
<evidence type="ECO:0000313" key="4">
    <source>
        <dbReference type="Proteomes" id="UP001432075"/>
    </source>
</evidence>
<dbReference type="RefSeq" id="WP_328774793.1">
    <property type="nucleotide sequence ID" value="NZ_CP108057.1"/>
</dbReference>
<sequence length="339" mass="37256">MPLFEDLPRDIQLAAMENAARTTLANRYGITPGAFTLQQYEDNCVYRIETDTGPHTVRMSVRDGRPPHHQASELAWLDSLARAHTVTAPRPLTTTDGTFITETIVEGLGPSTVAIFEWVPGHAEPPFREPGIAEGMGTVTAQLHHHAQTTALPDNFARPTWDAADILDRGYALTHPDHPLLGANGAAVLRAVAERIHARGPIPERDRGLIHGDLHRENMLLTPNGSIAVIDFDDCGLGAYTLDIATVLSSIHRLCRNDSEAYADFAHRFLTAYEKIRPLPESMDRFEDFLLLRDAFIVNFVTSSTNTEVATWGPRRVAGLIAQMQAHLAGDTYPGTLTS</sequence>